<dbReference type="Proteomes" id="UP001642484">
    <property type="component" value="Unassembled WGS sequence"/>
</dbReference>
<evidence type="ECO:0000259" key="2">
    <source>
        <dbReference type="Pfam" id="PF09353"/>
    </source>
</evidence>
<sequence length="395" mass="43221">MSPAMSLLAPSWAPHGAARSHTVGFDRPPTARPSARGRHEAPLCSALVATASLAVAATNRVAARGARGAARGSARCALRASPMQKTLNSLGAGMSEERRLAQGMREEMVQATIEASTPVPISFEQAVTWACSAALRANEEGQNRQSMYFNTGAEDSQVTGELGGVLQFAEQVAKTFALSNKLPEGTGVRVLFTDFGAKSLVATRWNPLPENLILDHLPPVLPKRELRMEERTKLSEMCESSVMLVVAPNQSEMAAVLGIFDVMKDLGKKVPVILLNAKLVQDTVALAGVMLNKFRAFESTLLPVFHLEQFDPDDDKDPIPLNSAVVVRVWPRPFSVWEDNPEDPEAIDGYFLLDVNDTRAQDPEDCLTFLKGSRELMKRMRLKERQDREKGGKMI</sequence>
<feature type="domain" description="DUF1995" evidence="2">
    <location>
        <begin position="120"/>
        <end position="343"/>
    </location>
</feature>
<dbReference type="InterPro" id="IPR053021">
    <property type="entry name" value="Chloroplast_ADK"/>
</dbReference>
<evidence type="ECO:0000313" key="4">
    <source>
        <dbReference type="Proteomes" id="UP001642484"/>
    </source>
</evidence>
<dbReference type="Pfam" id="PF09353">
    <property type="entry name" value="DUF1995"/>
    <property type="match status" value="1"/>
</dbReference>
<dbReference type="PANTHER" id="PTHR35509:SF1">
    <property type="entry name" value="DOMAIN PROTEIN, PUTATIVE (DUF1995)-RELATED"/>
    <property type="match status" value="1"/>
</dbReference>
<protein>
    <recommendedName>
        <fullName evidence="2">DUF1995 domain-containing protein</fullName>
    </recommendedName>
</protein>
<feature type="region of interest" description="Disordered" evidence="1">
    <location>
        <begin position="1"/>
        <end position="37"/>
    </location>
</feature>
<dbReference type="PANTHER" id="PTHR35509">
    <property type="entry name" value="DOMAIN PROTEIN, PUTATIVE (DUF1995)-RELATED"/>
    <property type="match status" value="1"/>
</dbReference>
<dbReference type="InterPro" id="IPR018962">
    <property type="entry name" value="DUF1995"/>
</dbReference>
<reference evidence="3 4" key="1">
    <citation type="submission" date="2024-02" db="EMBL/GenBank/DDBJ databases">
        <authorList>
            <person name="Chen Y."/>
            <person name="Shah S."/>
            <person name="Dougan E. K."/>
            <person name="Thang M."/>
            <person name="Chan C."/>
        </authorList>
    </citation>
    <scope>NUCLEOTIDE SEQUENCE [LARGE SCALE GENOMIC DNA]</scope>
</reference>
<gene>
    <name evidence="3" type="ORF">CCMP2556_LOCUS31260</name>
</gene>
<dbReference type="EMBL" id="CAXAMN010021806">
    <property type="protein sequence ID" value="CAK9063606.1"/>
    <property type="molecule type" value="Genomic_DNA"/>
</dbReference>
<evidence type="ECO:0000313" key="3">
    <source>
        <dbReference type="EMBL" id="CAK9063606.1"/>
    </source>
</evidence>
<accession>A0ABP0NJF4</accession>
<proteinExistence type="predicted"/>
<comment type="caution">
    <text evidence="3">The sequence shown here is derived from an EMBL/GenBank/DDBJ whole genome shotgun (WGS) entry which is preliminary data.</text>
</comment>
<keyword evidence="4" id="KW-1185">Reference proteome</keyword>
<evidence type="ECO:0000256" key="1">
    <source>
        <dbReference type="SAM" id="MobiDB-lite"/>
    </source>
</evidence>
<organism evidence="3 4">
    <name type="scientific">Durusdinium trenchii</name>
    <dbReference type="NCBI Taxonomy" id="1381693"/>
    <lineage>
        <taxon>Eukaryota</taxon>
        <taxon>Sar</taxon>
        <taxon>Alveolata</taxon>
        <taxon>Dinophyceae</taxon>
        <taxon>Suessiales</taxon>
        <taxon>Symbiodiniaceae</taxon>
        <taxon>Durusdinium</taxon>
    </lineage>
</organism>
<name>A0ABP0NJF4_9DINO</name>